<protein>
    <submittedName>
        <fullName evidence="2">Uncharacterized protein</fullName>
    </submittedName>
</protein>
<dbReference type="Proteomes" id="UP000023152">
    <property type="component" value="Unassembled WGS sequence"/>
</dbReference>
<name>X6LD03_RETFI</name>
<dbReference type="AlphaFoldDB" id="X6LD03"/>
<feature type="region of interest" description="Disordered" evidence="1">
    <location>
        <begin position="1"/>
        <end position="30"/>
    </location>
</feature>
<dbReference type="EMBL" id="ASPP01046169">
    <property type="protein sequence ID" value="ETN98644.1"/>
    <property type="molecule type" value="Genomic_DNA"/>
</dbReference>
<evidence type="ECO:0000313" key="3">
    <source>
        <dbReference type="Proteomes" id="UP000023152"/>
    </source>
</evidence>
<sequence>MADIQFENKNDDSEEGLTKEQAEEAMQEGDMVSFDELTERHPNLRGEQIDVEVAKFQDAGPPVLSKIIHPKHNTNKIIKIKSQCTKSQEKQQDKDVKHIIQDQRELKMRARRHQEALAREKKMYMKVDSGQYVKPFQLLQQPAVKNKESARKDFFSDKKEANANKDEEDEEDDDDEEAMLAYKMEKMKILDEHAPNFGTMNEVTAWTFESEVYKAPPKLLVIVSVFQDVMLSWCLSF</sequence>
<proteinExistence type="predicted"/>
<keyword evidence="3" id="KW-1185">Reference proteome</keyword>
<gene>
    <name evidence="2" type="ORF">RFI_38850</name>
</gene>
<feature type="compositionally biased region" description="Basic and acidic residues" evidence="1">
    <location>
        <begin position="1"/>
        <end position="22"/>
    </location>
</feature>
<evidence type="ECO:0000256" key="1">
    <source>
        <dbReference type="SAM" id="MobiDB-lite"/>
    </source>
</evidence>
<comment type="caution">
    <text evidence="2">The sequence shown here is derived from an EMBL/GenBank/DDBJ whole genome shotgun (WGS) entry which is preliminary data.</text>
</comment>
<reference evidence="2 3" key="1">
    <citation type="journal article" date="2013" name="Curr. Biol.">
        <title>The Genome of the Foraminiferan Reticulomyxa filosa.</title>
        <authorList>
            <person name="Glockner G."/>
            <person name="Hulsmann N."/>
            <person name="Schleicher M."/>
            <person name="Noegel A.A."/>
            <person name="Eichinger L."/>
            <person name="Gallinger C."/>
            <person name="Pawlowski J."/>
            <person name="Sierra R."/>
            <person name="Euteneuer U."/>
            <person name="Pillet L."/>
            <person name="Moustafa A."/>
            <person name="Platzer M."/>
            <person name="Groth M."/>
            <person name="Szafranski K."/>
            <person name="Schliwa M."/>
        </authorList>
    </citation>
    <scope>NUCLEOTIDE SEQUENCE [LARGE SCALE GENOMIC DNA]</scope>
</reference>
<organism evidence="2 3">
    <name type="scientific">Reticulomyxa filosa</name>
    <dbReference type="NCBI Taxonomy" id="46433"/>
    <lineage>
        <taxon>Eukaryota</taxon>
        <taxon>Sar</taxon>
        <taxon>Rhizaria</taxon>
        <taxon>Retaria</taxon>
        <taxon>Foraminifera</taxon>
        <taxon>Monothalamids</taxon>
        <taxon>Reticulomyxidae</taxon>
        <taxon>Reticulomyxa</taxon>
    </lineage>
</organism>
<feature type="compositionally biased region" description="Basic and acidic residues" evidence="1">
    <location>
        <begin position="149"/>
        <end position="165"/>
    </location>
</feature>
<evidence type="ECO:0000313" key="2">
    <source>
        <dbReference type="EMBL" id="ETN98644.1"/>
    </source>
</evidence>
<feature type="compositionally biased region" description="Acidic residues" evidence="1">
    <location>
        <begin position="166"/>
        <end position="176"/>
    </location>
</feature>
<feature type="region of interest" description="Disordered" evidence="1">
    <location>
        <begin position="149"/>
        <end position="176"/>
    </location>
</feature>
<accession>X6LD03</accession>